<dbReference type="InParanoid" id="M4BKT8"/>
<dbReference type="EMBL" id="JH598362">
    <property type="status" value="NOT_ANNOTATED_CDS"/>
    <property type="molecule type" value="Genomic_DNA"/>
</dbReference>
<evidence type="ECO:0000313" key="1">
    <source>
        <dbReference type="EnsemblProtists" id="HpaP807021"/>
    </source>
</evidence>
<accession>M4BKT8</accession>
<reference evidence="1" key="2">
    <citation type="submission" date="2015-06" db="UniProtKB">
        <authorList>
            <consortium name="EnsemblProtists"/>
        </authorList>
    </citation>
    <scope>IDENTIFICATION</scope>
    <source>
        <strain evidence="1">Emoy2</strain>
    </source>
</reference>
<dbReference type="VEuPathDB" id="FungiDB:HpaG807021"/>
<name>M4BKT8_HYAAE</name>
<evidence type="ECO:0000313" key="2">
    <source>
        <dbReference type="Proteomes" id="UP000011713"/>
    </source>
</evidence>
<dbReference type="Proteomes" id="UP000011713">
    <property type="component" value="Unassembled WGS sequence"/>
</dbReference>
<organism evidence="1 2">
    <name type="scientific">Hyaloperonospora arabidopsidis (strain Emoy2)</name>
    <name type="common">Downy mildew agent</name>
    <name type="synonym">Peronospora arabidopsidis</name>
    <dbReference type="NCBI Taxonomy" id="559515"/>
    <lineage>
        <taxon>Eukaryota</taxon>
        <taxon>Sar</taxon>
        <taxon>Stramenopiles</taxon>
        <taxon>Oomycota</taxon>
        <taxon>Peronosporomycetes</taxon>
        <taxon>Peronosporales</taxon>
        <taxon>Peronosporaceae</taxon>
        <taxon>Hyaloperonospora</taxon>
    </lineage>
</organism>
<reference evidence="2" key="1">
    <citation type="journal article" date="2010" name="Science">
        <title>Signatures of adaptation to obligate biotrophy in the Hyaloperonospora arabidopsidis genome.</title>
        <authorList>
            <person name="Baxter L."/>
            <person name="Tripathy S."/>
            <person name="Ishaque N."/>
            <person name="Boot N."/>
            <person name="Cabral A."/>
            <person name="Kemen E."/>
            <person name="Thines M."/>
            <person name="Ah-Fong A."/>
            <person name="Anderson R."/>
            <person name="Badejoko W."/>
            <person name="Bittner-Eddy P."/>
            <person name="Boore J.L."/>
            <person name="Chibucos M.C."/>
            <person name="Coates M."/>
            <person name="Dehal P."/>
            <person name="Delehaunty K."/>
            <person name="Dong S."/>
            <person name="Downton P."/>
            <person name="Dumas B."/>
            <person name="Fabro G."/>
            <person name="Fronick C."/>
            <person name="Fuerstenberg S.I."/>
            <person name="Fulton L."/>
            <person name="Gaulin E."/>
            <person name="Govers F."/>
            <person name="Hughes L."/>
            <person name="Humphray S."/>
            <person name="Jiang R.H."/>
            <person name="Judelson H."/>
            <person name="Kamoun S."/>
            <person name="Kyung K."/>
            <person name="Meijer H."/>
            <person name="Minx P."/>
            <person name="Morris P."/>
            <person name="Nelson J."/>
            <person name="Phuntumart V."/>
            <person name="Qutob D."/>
            <person name="Rehmany A."/>
            <person name="Rougon-Cardoso A."/>
            <person name="Ryden P."/>
            <person name="Torto-Alalibo T."/>
            <person name="Studholme D."/>
            <person name="Wang Y."/>
            <person name="Win J."/>
            <person name="Wood J."/>
            <person name="Clifton S.W."/>
            <person name="Rogers J."/>
            <person name="Van den Ackerveken G."/>
            <person name="Jones J.D."/>
            <person name="McDowell J.M."/>
            <person name="Beynon J."/>
            <person name="Tyler B.M."/>
        </authorList>
    </citation>
    <scope>NUCLEOTIDE SEQUENCE [LARGE SCALE GENOMIC DNA]</scope>
    <source>
        <strain evidence="2">Emoy2</strain>
    </source>
</reference>
<dbReference type="EnsemblProtists" id="HpaT807021">
    <property type="protein sequence ID" value="HpaP807021"/>
    <property type="gene ID" value="HpaG807021"/>
</dbReference>
<protein>
    <submittedName>
        <fullName evidence="1">Uncharacterized protein</fullName>
    </submittedName>
</protein>
<keyword evidence="2" id="KW-1185">Reference proteome</keyword>
<dbReference type="eggNOG" id="ENOG502SYQC">
    <property type="taxonomic scope" value="Eukaryota"/>
</dbReference>
<dbReference type="AlphaFoldDB" id="M4BKT8"/>
<dbReference type="HOGENOM" id="CLU_2710133_0_0_1"/>
<sequence length="73" mass="8375">MSAPWLVSSIIVDVTSKKEWEYGAVDRLEQVFQRGDRGRQAVHLLNNRDFNIQLFASLFPHDCAELAHALNHL</sequence>
<proteinExistence type="predicted"/>